<dbReference type="Gene3D" id="3.10.129.110">
    <property type="entry name" value="Polyketide synthase dehydratase"/>
    <property type="match status" value="1"/>
</dbReference>
<dbReference type="Gene3D" id="3.90.180.10">
    <property type="entry name" value="Medium-chain alcohol dehydrogenases, catalytic domain"/>
    <property type="match status" value="1"/>
</dbReference>
<dbReference type="SUPFAM" id="SSF52151">
    <property type="entry name" value="FabD/lysophospholipase-like"/>
    <property type="match status" value="1"/>
</dbReference>
<organism evidence="2">
    <name type="scientific">Sipha flava</name>
    <name type="common">yellow sugarcane aphid</name>
    <dbReference type="NCBI Taxonomy" id="143950"/>
    <lineage>
        <taxon>Eukaryota</taxon>
        <taxon>Metazoa</taxon>
        <taxon>Ecdysozoa</taxon>
        <taxon>Arthropoda</taxon>
        <taxon>Hexapoda</taxon>
        <taxon>Insecta</taxon>
        <taxon>Pterygota</taxon>
        <taxon>Neoptera</taxon>
        <taxon>Paraneoptera</taxon>
        <taxon>Hemiptera</taxon>
        <taxon>Sternorrhyncha</taxon>
        <taxon>Aphidomorpha</taxon>
        <taxon>Aphidoidea</taxon>
        <taxon>Aphididae</taxon>
        <taxon>Sipha</taxon>
    </lineage>
</organism>
<dbReference type="InterPro" id="IPR014030">
    <property type="entry name" value="Ketoacyl_synth_N"/>
</dbReference>
<dbReference type="Pfam" id="PF02801">
    <property type="entry name" value="Ketoacyl-synt_C"/>
    <property type="match status" value="1"/>
</dbReference>
<dbReference type="SUPFAM" id="SSF53901">
    <property type="entry name" value="Thiolase-like"/>
    <property type="match status" value="1"/>
</dbReference>
<dbReference type="InterPro" id="IPR020841">
    <property type="entry name" value="PKS_Beta-ketoAc_synthase_dom"/>
</dbReference>
<sequence>MAEPKTEVVISGIGGLFPECNNLDELKNMLFDKANGVTTDSRRWKPGKLGTPYGVGKIRKPEEFDCVFFGIHRKMAESLDALTRLSLERSIEAIVDAGINPADLSGTNTAVFMSSCVSESEFFEVFDTHQKGFALLGHNRAMQANRLSYTLNLNGPSYTTDATWIGGTQALMRAKKMIEDGLINAAIIGSCNLCLNPNISLQLEGLGRLNNSNETRSFSADAHGMNRAEACVAILIQKSTEAKRSYGTLLNATGIFGETNNLLYHYSDNLYKEVLLNAYKEAQVDPAEVAYIEGEGLGIKKVDAMELNILSEVFCTPNRKEPLNVGSVKSNVGHAEASSSLVSLAKALIVLDTGYIPPNINYSEPNPDCPALISGKIKVVTEKTPLKGDIVGVSSFGLCNSFSHVILKQNKKDKKNIYKNNEMFEDGLPRLILASGRNEQGVLKLVDQIKNVQMDEEFAALLQNVFYKSLNAHYFRSFYIAPDISEGSPEVSYLPALVKRPIWFIFSGMGSQWNSMGKQLLSIPVFAESISKCEAILKPKGVDLIDILTSEDPTLFDNILNSFVGIAAIQIGLVDVLKSIDVIPDGMIGHSVGELGCAYADGCFTAEQMILAAHARGRASIETELIDGMMAAIGLGYNEIKDRLPHDIEVACHNASDSSTLSGPTASVKSFVEQLKSEGIFAKAVNVSNIAYHSQYIKPAAPTLLRYLKEVIPEPMPRSSKWVSSSIPESKWGDELAQTSSPEYHTNNLLGQVLFEEASRHIPEDAIVIEIAPHGLLQAILKRSLSDKVTNIPLTQKNSKDSVRFLLTAFGKMYNNGMSPNIVAFYPPINYPVSRKTQTLHSIFPWDHSETWVLKSMIQGSLRVPGERKFEIVLNNDNILADYKINGRYILPNAVLLCHVWKTFITMKNELYYDELVVFQDLNFRKNIEMFINDKMEFYSFIQCGTGYFEVCFGSEVLLSGKVYRPDALDMAPINPKLKYPIIVSDLPHSSISKHDLYTSLEHIGYKIGEEFKTVINIDLHFEEYRGSVKWTNDWMCFLNGIFTFLVHKNMENNDNPADISTIRQLYIDPSKFKNSIGTDIPIYYNFKTNEIHGNGIYILHPEIKPMSISALNPFKVRFEEERFIKLTNPDFENEINFINNCTQIIFESKKYQLNPNMNIYNIYCNDDDQLMAQYIPIVKQIFDTQTGIQHEIKSLDNFNAQNFTNKKHNILLVSKDKMELVTLILKNTKNVHLLVSSDEPFLNNKEWNVIIQQNINGKYLILIKKVINKKVSSIYLKNIIDIKKVNNDIKMALSECKITKSYLFIFTKVVPYVKITRFVEEILYRNKSKIIRFVFVLDKSGPDFNVDNVFYTEQLRKQLFINIYKDGEWGTIIRYIIDNSSLNISLNNDSTSHINSLTLDGLKVKYLGINFQDITVNNDIDNELGHLEYSGKTTDGKMVMGIAPFEKNTSKKISPDPCLSWIIPSDWSLEDAATVPLSYSLAYYIFTILTTSKDMYIENTVLVHAGFNTVGQAAIAIALAAGNTVYATVENVEQSKLLMKRFPSLPESRILSYKNNNFEVQLKMRTKGKGISIILNCLSGSDFHASIRTLATYGKFFQLTKTDMKKKDKLGMLFFLNSVGFYAVSPDGLLAASDEIKLKVQNEVQKGIEMGIVKPLDRHVLTGPCTGKEAIKSLNLSSQGIESKRVILSLETEKTLRKPLKNSDNEKYQCYPNRVYIIIGSKYSTWIDLAEWLVVRGARKIVVAIKKYSMSTTASRRFNILMARYQNIMIQIVSDSNLNSKEDLIQLLKDTTAANILGGFFFASLSDEIEKMRNIQHALVSLSFLRDSKPIFVCIMSGGEEICAELRANGVCPNAISISWSSIATETKFSNILPSLDKILINLDNTFSSTIICSQYNKEITVNPEVYSKMITELPETIDELNKFGDMITEEFKFVEVFTNGLRYADNVAFLPVFVVTGFRPQRMKKLYENLIYPTFEARLPENIDSIENVAIKLVQKLKMITKCGTVSLIGESWGSAVCILMAQILEAENVAVSLTLLEGIPNVFQDWTKSLMQFGNVNAKLVFNYFPINETTAKELATKNGWNIELPKLLSSNNVLDSDKTFKALNAIRSRLNAIITIKPLPNRIISKIRLISRTMNFDKSYFHNLFEYCVNIPGLILFDEKEFVKLLSEKKLIQAVNKNILHYHPDAKDSLISNTYARSLAEATGYTDYSLNV</sequence>
<dbReference type="Gene3D" id="3.40.366.10">
    <property type="entry name" value="Malonyl-Coenzyme A Acyl Carrier Protein, domain 2"/>
    <property type="match status" value="1"/>
</dbReference>
<dbReference type="InterPro" id="IPR049391">
    <property type="entry name" value="FAS_pseudo-KR"/>
</dbReference>
<dbReference type="InterPro" id="IPR016035">
    <property type="entry name" value="Acyl_Trfase/lysoPLipase"/>
</dbReference>
<dbReference type="InterPro" id="IPR032821">
    <property type="entry name" value="PKS_assoc"/>
</dbReference>
<dbReference type="PANTHER" id="PTHR43775:SF23">
    <property type="entry name" value="FATTY ACID SYNTHASE 3"/>
    <property type="match status" value="1"/>
</dbReference>
<dbReference type="SMART" id="SM00829">
    <property type="entry name" value="PKS_ER"/>
    <property type="match status" value="1"/>
</dbReference>
<dbReference type="Gene3D" id="3.40.50.720">
    <property type="entry name" value="NAD(P)-binding Rossmann-like Domain"/>
    <property type="match status" value="1"/>
</dbReference>
<dbReference type="Pfam" id="PF16197">
    <property type="entry name" value="KAsynt_C_assoc"/>
    <property type="match status" value="1"/>
</dbReference>
<dbReference type="InterPro" id="IPR016039">
    <property type="entry name" value="Thiolase-like"/>
</dbReference>
<dbReference type="SUPFAM" id="SSF55048">
    <property type="entry name" value="Probable ACP-binding domain of malonyl-CoA ACP transacylase"/>
    <property type="match status" value="1"/>
</dbReference>
<dbReference type="Gene3D" id="3.40.47.10">
    <property type="match status" value="1"/>
</dbReference>
<dbReference type="InterPro" id="IPR014043">
    <property type="entry name" value="Acyl_transferase_dom"/>
</dbReference>
<proteinExistence type="predicted"/>
<dbReference type="InterPro" id="IPR050091">
    <property type="entry name" value="PKS_NRPS_Biosynth_Enz"/>
</dbReference>
<dbReference type="InterPro" id="IPR042104">
    <property type="entry name" value="PKS_dehydratase_sf"/>
</dbReference>
<dbReference type="PANTHER" id="PTHR43775">
    <property type="entry name" value="FATTY ACID SYNTHASE"/>
    <property type="match status" value="1"/>
</dbReference>
<protein>
    <submittedName>
        <fullName evidence="2">Fatty acid synthase</fullName>
    </submittedName>
</protein>
<dbReference type="InterPro" id="IPR020843">
    <property type="entry name" value="ER"/>
</dbReference>
<evidence type="ECO:0000259" key="1">
    <source>
        <dbReference type="PROSITE" id="PS52004"/>
    </source>
</evidence>
<gene>
    <name evidence="2" type="primary">Fasn_4</name>
    <name evidence="2" type="ORF">g.60522</name>
</gene>
<accession>A0A2S2QDG2</accession>
<dbReference type="InterPro" id="IPR036291">
    <property type="entry name" value="NAD(P)-bd_dom_sf"/>
</dbReference>
<dbReference type="InterPro" id="IPR001227">
    <property type="entry name" value="Ac_transferase_dom_sf"/>
</dbReference>
<evidence type="ECO:0000313" key="2">
    <source>
        <dbReference type="EMBL" id="MBY75778.1"/>
    </source>
</evidence>
<dbReference type="EMBL" id="GGMS01006575">
    <property type="protein sequence ID" value="MBY75778.1"/>
    <property type="molecule type" value="Transcribed_RNA"/>
</dbReference>
<dbReference type="InterPro" id="IPR016036">
    <property type="entry name" value="Malonyl_transacylase_ACP-bd"/>
</dbReference>
<reference evidence="2" key="1">
    <citation type="submission" date="2018-04" db="EMBL/GenBank/DDBJ databases">
        <title>Transcriptome assembly of Sipha flava.</title>
        <authorList>
            <person name="Scully E.D."/>
            <person name="Geib S.M."/>
            <person name="Palmer N.A."/>
            <person name="Koch K."/>
            <person name="Bradshaw J."/>
            <person name="Heng-Moss T."/>
            <person name="Sarath G."/>
        </authorList>
    </citation>
    <scope>NUCLEOTIDE SEQUENCE</scope>
</reference>
<dbReference type="GO" id="GO:0016491">
    <property type="term" value="F:oxidoreductase activity"/>
    <property type="evidence" value="ECO:0007669"/>
    <property type="project" value="InterPro"/>
</dbReference>
<feature type="domain" description="Ketosynthase family 3 (KS3)" evidence="1">
    <location>
        <begin position="5"/>
        <end position="409"/>
    </location>
</feature>
<dbReference type="SMART" id="SM00827">
    <property type="entry name" value="PKS_AT"/>
    <property type="match status" value="1"/>
</dbReference>
<dbReference type="SMART" id="SM00825">
    <property type="entry name" value="PKS_KS"/>
    <property type="match status" value="1"/>
</dbReference>
<dbReference type="GO" id="GO:0006633">
    <property type="term" value="P:fatty acid biosynthetic process"/>
    <property type="evidence" value="ECO:0007669"/>
    <property type="project" value="UniProtKB-UniPathway"/>
</dbReference>
<dbReference type="PROSITE" id="PS52004">
    <property type="entry name" value="KS3_2"/>
    <property type="match status" value="1"/>
</dbReference>
<dbReference type="Pfam" id="PF00698">
    <property type="entry name" value="Acyl_transf_1"/>
    <property type="match status" value="1"/>
</dbReference>
<dbReference type="CDD" id="cd05195">
    <property type="entry name" value="enoyl_red"/>
    <property type="match status" value="1"/>
</dbReference>
<dbReference type="Pfam" id="PF00109">
    <property type="entry name" value="ketoacyl-synt"/>
    <property type="match status" value="1"/>
</dbReference>
<dbReference type="InterPro" id="IPR014031">
    <property type="entry name" value="Ketoacyl_synth_C"/>
</dbReference>
<dbReference type="Gene3D" id="3.30.70.3290">
    <property type="match status" value="1"/>
</dbReference>
<dbReference type="GO" id="GO:0004312">
    <property type="term" value="F:fatty acid synthase activity"/>
    <property type="evidence" value="ECO:0007669"/>
    <property type="project" value="TreeGrafter"/>
</dbReference>
<dbReference type="OrthoDB" id="329835at2759"/>
<dbReference type="UniPathway" id="UPA00094"/>
<name>A0A2S2QDG2_9HEMI</name>
<dbReference type="CDD" id="cd00833">
    <property type="entry name" value="PKS"/>
    <property type="match status" value="1"/>
</dbReference>
<dbReference type="SUPFAM" id="SSF51735">
    <property type="entry name" value="NAD(P)-binding Rossmann-fold domains"/>
    <property type="match status" value="1"/>
</dbReference>
<dbReference type="Pfam" id="PF21149">
    <property type="entry name" value="FAS_pseudo-KR"/>
    <property type="match status" value="1"/>
</dbReference>